<feature type="domain" description="Integrase catalytic" evidence="1">
    <location>
        <begin position="1"/>
        <end position="154"/>
    </location>
</feature>
<dbReference type="PROSITE" id="PS50994">
    <property type="entry name" value="INTEGRASE"/>
    <property type="match status" value="1"/>
</dbReference>
<dbReference type="Pfam" id="PF00665">
    <property type="entry name" value="rve"/>
    <property type="match status" value="1"/>
</dbReference>
<dbReference type="GO" id="GO:0003676">
    <property type="term" value="F:nucleic acid binding"/>
    <property type="evidence" value="ECO:0007669"/>
    <property type="project" value="InterPro"/>
</dbReference>
<name>Q2AAB3_ASPOF</name>
<reference evidence="2" key="1">
    <citation type="submission" date="2006-03" db="EMBL/GenBank/DDBJ databases">
        <title>Comparative Sequence and Genetic Analyses of Asparagus BACs Reveal No Microsynteny with Onion or Rice.</title>
        <authorList>
            <person name="Jernej J."/>
            <person name="Telgmann A."/>
            <person name="Jung C."/>
            <person name="Cheung F."/>
            <person name="Havey M.J."/>
            <person name="Town C.D."/>
        </authorList>
    </citation>
    <scope>NUCLEOTIDE SEQUENCE</scope>
</reference>
<organism evidence="2">
    <name type="scientific">Asparagus officinalis</name>
    <name type="common">Garden asparagus</name>
    <dbReference type="NCBI Taxonomy" id="4686"/>
    <lineage>
        <taxon>Eukaryota</taxon>
        <taxon>Viridiplantae</taxon>
        <taxon>Streptophyta</taxon>
        <taxon>Embryophyta</taxon>
        <taxon>Tracheophyta</taxon>
        <taxon>Spermatophyta</taxon>
        <taxon>Magnoliopsida</taxon>
        <taxon>Liliopsida</taxon>
        <taxon>Asparagales</taxon>
        <taxon>Asparagaceae</taxon>
        <taxon>Asparagoideae</taxon>
        <taxon>Asparagus</taxon>
    </lineage>
</organism>
<dbReference type="Gene3D" id="3.30.420.10">
    <property type="entry name" value="Ribonuclease H-like superfamily/Ribonuclease H"/>
    <property type="match status" value="1"/>
</dbReference>
<gene>
    <name evidence="2" type="ORF">17.t00004</name>
</gene>
<accession>Q2AAB3</accession>
<dbReference type="EMBL" id="AC183433">
    <property type="protein sequence ID" value="ABD63077.1"/>
    <property type="molecule type" value="Genomic_DNA"/>
</dbReference>
<dbReference type="PANTHER" id="PTHR37984:SF5">
    <property type="entry name" value="PROTEIN NYNRIN-LIKE"/>
    <property type="match status" value="1"/>
</dbReference>
<proteinExistence type="predicted"/>
<dbReference type="PANTHER" id="PTHR37984">
    <property type="entry name" value="PROTEIN CBG26694"/>
    <property type="match status" value="1"/>
</dbReference>
<evidence type="ECO:0000259" key="1">
    <source>
        <dbReference type="PROSITE" id="PS50994"/>
    </source>
</evidence>
<sequence length="203" mass="23854">MWGMDIVGPISPSSFKGHRFILAITDYFSKWAKTIPLKEVKISDMVKFIKHHIIYMYDIPRRIIHDNRPQFVSLAFTQFCDKFRIRNLASTAYNPAANGQTEAFNKTIVKILTKVVSTNKRDWNEKLGQSLWAYCTMIALATGMTLEENHRRRLDELEILDENRLHTQQHIKFYQAQISRAFDKKVRNYMFKEGDLFSLSDVQ</sequence>
<dbReference type="GO" id="GO:0015074">
    <property type="term" value="P:DNA integration"/>
    <property type="evidence" value="ECO:0007669"/>
    <property type="project" value="InterPro"/>
</dbReference>
<dbReference type="SUPFAM" id="SSF53098">
    <property type="entry name" value="Ribonuclease H-like"/>
    <property type="match status" value="1"/>
</dbReference>
<dbReference type="InterPro" id="IPR001584">
    <property type="entry name" value="Integrase_cat-core"/>
</dbReference>
<dbReference type="InterPro" id="IPR012337">
    <property type="entry name" value="RNaseH-like_sf"/>
</dbReference>
<dbReference type="AlphaFoldDB" id="Q2AAB3"/>
<dbReference type="InterPro" id="IPR050951">
    <property type="entry name" value="Retrovirus_Pol_polyprotein"/>
</dbReference>
<dbReference type="InterPro" id="IPR036397">
    <property type="entry name" value="RNaseH_sf"/>
</dbReference>
<evidence type="ECO:0000313" key="2">
    <source>
        <dbReference type="EMBL" id="ABD63077.1"/>
    </source>
</evidence>
<protein>
    <submittedName>
        <fullName evidence="2">Integrase core domain containing protein</fullName>
    </submittedName>
</protein>